<evidence type="ECO:0000313" key="1">
    <source>
        <dbReference type="EMBL" id="QJW97643.1"/>
    </source>
</evidence>
<dbReference type="AlphaFoldDB" id="A0A6M5YWQ4"/>
<name>A0A6M5YWQ4_9BACT</name>
<protein>
    <recommendedName>
        <fullName evidence="3">DUF4058 family protein</fullName>
    </recommendedName>
</protein>
<dbReference type="Proteomes" id="UP000503447">
    <property type="component" value="Chromosome"/>
</dbReference>
<reference evidence="2" key="1">
    <citation type="submission" date="2020-05" db="EMBL/GenBank/DDBJ databases">
        <title>Frigoriglobus tundricola gen. nov., sp. nov., a psychrotolerant cellulolytic planctomycete of the family Gemmataceae with two divergent copies of 16S rRNA gene.</title>
        <authorList>
            <person name="Kulichevskaya I.S."/>
            <person name="Ivanova A.A."/>
            <person name="Naumoff D.G."/>
            <person name="Beletsky A.V."/>
            <person name="Rijpstra W.I.C."/>
            <person name="Sinninghe Damste J.S."/>
            <person name="Mardanov A.V."/>
            <person name="Ravin N.V."/>
            <person name="Dedysh S.N."/>
        </authorList>
    </citation>
    <scope>NUCLEOTIDE SEQUENCE [LARGE SCALE GENOMIC DNA]</scope>
    <source>
        <strain evidence="2">PL17</strain>
    </source>
</reference>
<accession>A0A6M5YWQ4</accession>
<dbReference type="KEGG" id="ftj:FTUN_5220"/>
<dbReference type="Pfam" id="PF13267">
    <property type="entry name" value="DUF4058"/>
    <property type="match status" value="1"/>
</dbReference>
<dbReference type="InterPro" id="IPR025132">
    <property type="entry name" value="DUF4058"/>
</dbReference>
<keyword evidence="2" id="KW-1185">Reference proteome</keyword>
<dbReference type="EMBL" id="CP053452">
    <property type="protein sequence ID" value="QJW97643.1"/>
    <property type="molecule type" value="Genomic_DNA"/>
</dbReference>
<evidence type="ECO:0000313" key="2">
    <source>
        <dbReference type="Proteomes" id="UP000503447"/>
    </source>
</evidence>
<gene>
    <name evidence="1" type="ORF">FTUN_5220</name>
</gene>
<dbReference type="RefSeq" id="WP_171472980.1">
    <property type="nucleotide sequence ID" value="NZ_CP053452.2"/>
</dbReference>
<organism evidence="1 2">
    <name type="scientific">Frigoriglobus tundricola</name>
    <dbReference type="NCBI Taxonomy" id="2774151"/>
    <lineage>
        <taxon>Bacteria</taxon>
        <taxon>Pseudomonadati</taxon>
        <taxon>Planctomycetota</taxon>
        <taxon>Planctomycetia</taxon>
        <taxon>Gemmatales</taxon>
        <taxon>Gemmataceae</taxon>
        <taxon>Frigoriglobus</taxon>
    </lineage>
</organism>
<evidence type="ECO:0008006" key="3">
    <source>
        <dbReference type="Google" id="ProtNLM"/>
    </source>
</evidence>
<proteinExistence type="predicted"/>
<sequence length="244" mass="27401">MPLRDHFCSPIKDRHAWSELHSMWPAMIVRHLFDILPAGYVCAPSVHFGKLFEIDVSTFELDERAGIGPVTGAGDGGVATVAPPEPTLTLETDLSEQDEFEVRVYDAERGRTLVAAIEIVSPANKDRPENRRAFVAKVAALLQKDVCVSVVDLVTIRQFNLYADLLELIGGTDPQLGPDPPHLYSVTIRSRKRTEQRSLLDLWYYPMALGQILPTLPIWLDADRRVMLPLEPSYEETCRLLHMA</sequence>